<dbReference type="SFLD" id="SFLDG01129">
    <property type="entry name" value="C1.5:_HAD__Beta-PGM__Phosphata"/>
    <property type="match status" value="1"/>
</dbReference>
<dbReference type="Gene3D" id="1.10.150.450">
    <property type="match status" value="1"/>
</dbReference>
<evidence type="ECO:0000313" key="1">
    <source>
        <dbReference type="EMBL" id="TDL91197.1"/>
    </source>
</evidence>
<dbReference type="SFLD" id="SFLDS00003">
    <property type="entry name" value="Haloacid_Dehalogenase"/>
    <property type="match status" value="1"/>
</dbReference>
<dbReference type="RefSeq" id="WP_133341038.1">
    <property type="nucleotide sequence ID" value="NZ_SMZO01000002.1"/>
</dbReference>
<dbReference type="NCBIfam" id="TIGR01993">
    <property type="entry name" value="Pyr-5-nucltdase"/>
    <property type="match status" value="1"/>
</dbReference>
<name>A0A4R6B340_9RHOB</name>
<dbReference type="InterPro" id="IPR010237">
    <property type="entry name" value="Pyr-5-nucltdase"/>
</dbReference>
<dbReference type="Pfam" id="PF00702">
    <property type="entry name" value="Hydrolase"/>
    <property type="match status" value="1"/>
</dbReference>
<gene>
    <name evidence="1" type="ORF">E2L05_01035</name>
</gene>
<comment type="caution">
    <text evidence="1">The sequence shown here is derived from an EMBL/GenBank/DDBJ whole genome shotgun (WGS) entry which is preliminary data.</text>
</comment>
<dbReference type="AlphaFoldDB" id="A0A4R6B340"/>
<dbReference type="OrthoDB" id="9803141at2"/>
<keyword evidence="2" id="KW-1185">Reference proteome</keyword>
<dbReference type="InterPro" id="IPR023214">
    <property type="entry name" value="HAD_sf"/>
</dbReference>
<sequence length="222" mass="25225">MPQDLINRRVWVFDLDNTLYPPQSQLFEQINTRMSAYIMRELGLDRQSADALRHDYWQRYGTTLAGLMQEHGMDPDPYLVDVHDICFDILDPAPELRRAIDALPGRRIVYTNGSAPYAEQVLAARGLSGIFHAVYGVEHAEYHPKPHANAFHAILKRDGIHPDSAVMFEDDVRNLMVPHDMGMATVHVAPDPDPHDHIHHHTDDLAAFLEAILDPAVRTNRT</sequence>
<proteinExistence type="predicted"/>
<dbReference type="Proteomes" id="UP000294562">
    <property type="component" value="Unassembled WGS sequence"/>
</dbReference>
<protein>
    <submittedName>
        <fullName evidence="1">Pyrimidine 5'-nucleotidase</fullName>
    </submittedName>
</protein>
<dbReference type="PANTHER" id="PTHR12725">
    <property type="entry name" value="HALOACID DEHALOGENASE-LIKE HYDROLASE"/>
    <property type="match status" value="1"/>
</dbReference>
<dbReference type="InterPro" id="IPR036412">
    <property type="entry name" value="HAD-like_sf"/>
</dbReference>
<dbReference type="SUPFAM" id="SSF56784">
    <property type="entry name" value="HAD-like"/>
    <property type="match status" value="1"/>
</dbReference>
<reference evidence="1 2" key="1">
    <citation type="submission" date="2019-03" db="EMBL/GenBank/DDBJ databases">
        <title>Rhodobacteraceae bacterium SM1902, a new member of the family Rhodobacteraceae isolated from Yantai.</title>
        <authorList>
            <person name="Sun Y."/>
        </authorList>
    </citation>
    <scope>NUCLEOTIDE SEQUENCE [LARGE SCALE GENOMIC DNA]</scope>
    <source>
        <strain evidence="1 2">SM1902</strain>
    </source>
</reference>
<dbReference type="PANTHER" id="PTHR12725:SF117">
    <property type="entry name" value="HALOACID DEHALOGENASE-LIKE HYDROLASE"/>
    <property type="match status" value="1"/>
</dbReference>
<dbReference type="NCBIfam" id="TIGR01509">
    <property type="entry name" value="HAD-SF-IA-v3"/>
    <property type="match status" value="1"/>
</dbReference>
<accession>A0A4R6B340</accession>
<dbReference type="SFLD" id="SFLDG01132">
    <property type="entry name" value="C1.5.3:_5'-Nucleotidase_Like"/>
    <property type="match status" value="1"/>
</dbReference>
<dbReference type="EMBL" id="SMZO01000002">
    <property type="protein sequence ID" value="TDL91197.1"/>
    <property type="molecule type" value="Genomic_DNA"/>
</dbReference>
<organism evidence="1 2">
    <name type="scientific">Meridianimarinicoccus aquatilis</name>
    <dbReference type="NCBI Taxonomy" id="2552766"/>
    <lineage>
        <taxon>Bacteria</taxon>
        <taxon>Pseudomonadati</taxon>
        <taxon>Pseudomonadota</taxon>
        <taxon>Alphaproteobacteria</taxon>
        <taxon>Rhodobacterales</taxon>
        <taxon>Paracoccaceae</taxon>
        <taxon>Meridianimarinicoccus</taxon>
    </lineage>
</organism>
<dbReference type="InterPro" id="IPR006439">
    <property type="entry name" value="HAD-SF_hydro_IA"/>
</dbReference>
<evidence type="ECO:0000313" key="2">
    <source>
        <dbReference type="Proteomes" id="UP000294562"/>
    </source>
</evidence>
<dbReference type="Gene3D" id="3.40.50.1000">
    <property type="entry name" value="HAD superfamily/HAD-like"/>
    <property type="match status" value="1"/>
</dbReference>